<evidence type="ECO:0000313" key="2">
    <source>
        <dbReference type="Proteomes" id="UP001596253"/>
    </source>
</evidence>
<protein>
    <submittedName>
        <fullName evidence="1">Uncharacterized protein</fullName>
    </submittedName>
</protein>
<keyword evidence="2" id="KW-1185">Reference proteome</keyword>
<accession>A0ABW1R917</accession>
<sequence>MNLKQAAILDFSFNELLHDLDRGKAKRCVWSFNNELFTASFYKNSPFKDGKKLFSYNEAFSKRFPRKDSFTDPRIFWLNNLPLFINDLKNFILSDQVDEDDLVENFVLTNVSFFKKDLGNFSFYLFPEDAQIEIVSAISVETLDQNV</sequence>
<dbReference type="EMBL" id="JBHSSD010000044">
    <property type="protein sequence ID" value="MFC6165246.1"/>
    <property type="molecule type" value="Genomic_DNA"/>
</dbReference>
<dbReference type="Proteomes" id="UP001596253">
    <property type="component" value="Unassembled WGS sequence"/>
</dbReference>
<evidence type="ECO:0000313" key="1">
    <source>
        <dbReference type="EMBL" id="MFC6165246.1"/>
    </source>
</evidence>
<comment type="caution">
    <text evidence="1">The sequence shown here is derived from an EMBL/GenBank/DDBJ whole genome shotgun (WGS) entry which is preliminary data.</text>
</comment>
<name>A0ABW1R917_9LACO</name>
<organism evidence="1 2">
    <name type="scientific">Lactiplantibacillus dongliensis</name>
    <dbReference type="NCBI Taxonomy" id="2559919"/>
    <lineage>
        <taxon>Bacteria</taxon>
        <taxon>Bacillati</taxon>
        <taxon>Bacillota</taxon>
        <taxon>Bacilli</taxon>
        <taxon>Lactobacillales</taxon>
        <taxon>Lactobacillaceae</taxon>
        <taxon>Lactiplantibacillus</taxon>
    </lineage>
</organism>
<dbReference type="RefSeq" id="WP_063485659.1">
    <property type="nucleotide sequence ID" value="NZ_BJDK01000034.1"/>
</dbReference>
<reference evidence="2" key="1">
    <citation type="journal article" date="2019" name="Int. J. Syst. Evol. Microbiol.">
        <title>The Global Catalogue of Microorganisms (GCM) 10K type strain sequencing project: providing services to taxonomists for standard genome sequencing and annotation.</title>
        <authorList>
            <consortium name="The Broad Institute Genomics Platform"/>
            <consortium name="The Broad Institute Genome Sequencing Center for Infectious Disease"/>
            <person name="Wu L."/>
            <person name="Ma J."/>
        </authorList>
    </citation>
    <scope>NUCLEOTIDE SEQUENCE [LARGE SCALE GENOMIC DNA]</scope>
    <source>
        <strain evidence="2">CCM 8932</strain>
    </source>
</reference>
<gene>
    <name evidence="1" type="ORF">ACFP3T_11235</name>
</gene>
<proteinExistence type="predicted"/>